<dbReference type="InterPro" id="IPR018062">
    <property type="entry name" value="HTH_AraC-typ_CS"/>
</dbReference>
<dbReference type="AlphaFoldDB" id="A0AAJ6BHL3"/>
<protein>
    <submittedName>
        <fullName evidence="5">AraC family transcriptional regulator</fullName>
    </submittedName>
</protein>
<keyword evidence="3" id="KW-0804">Transcription</keyword>
<evidence type="ECO:0000256" key="1">
    <source>
        <dbReference type="ARBA" id="ARBA00023015"/>
    </source>
</evidence>
<evidence type="ECO:0000256" key="3">
    <source>
        <dbReference type="ARBA" id="ARBA00023163"/>
    </source>
</evidence>
<sequence>MTKIGLTPTPYLQTLVENRRVFNLHNCELSIYESYAAASHIPLAFNDVVITSMIRGKKIMHVFDDPSFEYNPGETLIFPANETMVIDFPEAAPETPTQCIALTVDSDYINNTIQYLNNYYNAEDEKHHWKLEFNQYHFLNDKEVANLIDKIIRVCTSPDRAKDIFVDLSLKELLIRLVQTQRLFLTANQSQAQENHSRLHFILNYIRQNLAEKIAVDDLCRKAYLSRNGFFKWFREQCGVSPLEYINAERVKMAKQLLADPRHDIRAVSDRCGFTDVNYFTRVFRKIEGITPGGYQGCLKNNNGKYQ</sequence>
<gene>
    <name evidence="5" type="ORF">P0Y53_00775</name>
</gene>
<dbReference type="PANTHER" id="PTHR43280">
    <property type="entry name" value="ARAC-FAMILY TRANSCRIPTIONAL REGULATOR"/>
    <property type="match status" value="1"/>
</dbReference>
<dbReference type="Pfam" id="PF06719">
    <property type="entry name" value="AraC_N"/>
    <property type="match status" value="1"/>
</dbReference>
<feature type="domain" description="HTH araC/xylS-type" evidence="4">
    <location>
        <begin position="200"/>
        <end position="298"/>
    </location>
</feature>
<dbReference type="InterPro" id="IPR018060">
    <property type="entry name" value="HTH_AraC"/>
</dbReference>
<organism evidence="5 6">
    <name type="scientific">Candidatus Pseudobacter hemicellulosilyticus</name>
    <dbReference type="NCBI Taxonomy" id="3121375"/>
    <lineage>
        <taxon>Bacteria</taxon>
        <taxon>Pseudomonadati</taxon>
        <taxon>Bacteroidota</taxon>
        <taxon>Chitinophagia</taxon>
        <taxon>Chitinophagales</taxon>
        <taxon>Chitinophagaceae</taxon>
        <taxon>Pseudobacter</taxon>
    </lineage>
</organism>
<dbReference type="InterPro" id="IPR009057">
    <property type="entry name" value="Homeodomain-like_sf"/>
</dbReference>
<evidence type="ECO:0000313" key="6">
    <source>
        <dbReference type="Proteomes" id="UP001220610"/>
    </source>
</evidence>
<evidence type="ECO:0000313" key="5">
    <source>
        <dbReference type="EMBL" id="WEK36019.1"/>
    </source>
</evidence>
<evidence type="ECO:0000259" key="4">
    <source>
        <dbReference type="PROSITE" id="PS01124"/>
    </source>
</evidence>
<dbReference type="GO" id="GO:0003700">
    <property type="term" value="F:DNA-binding transcription factor activity"/>
    <property type="evidence" value="ECO:0007669"/>
    <property type="project" value="InterPro"/>
</dbReference>
<dbReference type="PROSITE" id="PS01124">
    <property type="entry name" value="HTH_ARAC_FAMILY_2"/>
    <property type="match status" value="1"/>
</dbReference>
<evidence type="ECO:0000256" key="2">
    <source>
        <dbReference type="ARBA" id="ARBA00023125"/>
    </source>
</evidence>
<dbReference type="EMBL" id="CP119311">
    <property type="protein sequence ID" value="WEK36019.1"/>
    <property type="molecule type" value="Genomic_DNA"/>
</dbReference>
<dbReference type="SUPFAM" id="SSF51215">
    <property type="entry name" value="Regulatory protein AraC"/>
    <property type="match status" value="1"/>
</dbReference>
<proteinExistence type="predicted"/>
<dbReference type="InterPro" id="IPR009594">
    <property type="entry name" value="Tscrpt_reg_HTH_AraC_N"/>
</dbReference>
<dbReference type="Gene3D" id="1.10.10.60">
    <property type="entry name" value="Homeodomain-like"/>
    <property type="match status" value="2"/>
</dbReference>
<accession>A0AAJ6BHL3</accession>
<keyword evidence="1" id="KW-0805">Transcription regulation</keyword>
<dbReference type="Pfam" id="PF12833">
    <property type="entry name" value="HTH_18"/>
    <property type="match status" value="1"/>
</dbReference>
<dbReference type="Proteomes" id="UP001220610">
    <property type="component" value="Chromosome"/>
</dbReference>
<dbReference type="PROSITE" id="PS00041">
    <property type="entry name" value="HTH_ARAC_FAMILY_1"/>
    <property type="match status" value="1"/>
</dbReference>
<reference evidence="5" key="1">
    <citation type="submission" date="2023-03" db="EMBL/GenBank/DDBJ databases">
        <title>Andean soil-derived lignocellulolytic bacterial consortium as a source of novel taxa and putative plastic-active enzymes.</title>
        <authorList>
            <person name="Diaz-Garcia L."/>
            <person name="Chuvochina M."/>
            <person name="Feuerriegel G."/>
            <person name="Bunk B."/>
            <person name="Sproer C."/>
            <person name="Streit W.R."/>
            <person name="Rodriguez L.M."/>
            <person name="Overmann J."/>
            <person name="Jimenez D.J."/>
        </authorList>
    </citation>
    <scope>NUCLEOTIDE SEQUENCE</scope>
    <source>
        <strain evidence="5">MAG 7</strain>
    </source>
</reference>
<dbReference type="InterPro" id="IPR037923">
    <property type="entry name" value="HTH-like"/>
</dbReference>
<dbReference type="PANTHER" id="PTHR43280:SF2">
    <property type="entry name" value="HTH-TYPE TRANSCRIPTIONAL REGULATOR EXSA"/>
    <property type="match status" value="1"/>
</dbReference>
<dbReference type="SUPFAM" id="SSF46689">
    <property type="entry name" value="Homeodomain-like"/>
    <property type="match status" value="2"/>
</dbReference>
<dbReference type="SMART" id="SM00342">
    <property type="entry name" value="HTH_ARAC"/>
    <property type="match status" value="1"/>
</dbReference>
<dbReference type="GO" id="GO:0043565">
    <property type="term" value="F:sequence-specific DNA binding"/>
    <property type="evidence" value="ECO:0007669"/>
    <property type="project" value="InterPro"/>
</dbReference>
<name>A0AAJ6BHL3_9BACT</name>
<keyword evidence="2" id="KW-0238">DNA-binding</keyword>